<evidence type="ECO:0000256" key="4">
    <source>
        <dbReference type="ARBA" id="ARBA00023163"/>
    </source>
</evidence>
<dbReference type="eggNOG" id="ENOG502QSXV">
    <property type="taxonomic scope" value="Eukaryota"/>
</dbReference>
<dbReference type="InterPro" id="IPR017930">
    <property type="entry name" value="Myb_dom"/>
</dbReference>
<evidence type="ECO:0000259" key="7">
    <source>
        <dbReference type="PROSITE" id="PS51294"/>
    </source>
</evidence>
<feature type="compositionally biased region" description="Polar residues" evidence="6">
    <location>
        <begin position="131"/>
        <end position="140"/>
    </location>
</feature>
<evidence type="ECO:0000256" key="2">
    <source>
        <dbReference type="ARBA" id="ARBA00023015"/>
    </source>
</evidence>
<keyword evidence="4" id="KW-0804">Transcription</keyword>
<protein>
    <recommendedName>
        <fullName evidence="7">HTH myb-type domain-containing protein</fullName>
    </recommendedName>
</protein>
<dbReference type="InterPro" id="IPR001005">
    <property type="entry name" value="SANT/Myb"/>
</dbReference>
<keyword evidence="9" id="KW-1185">Reference proteome</keyword>
<dbReference type="Proteomes" id="UP000001514">
    <property type="component" value="Unassembled WGS sequence"/>
</dbReference>
<dbReference type="PANTHER" id="PTHR31003">
    <property type="entry name" value="MYB FAMILY TRANSCRIPTION FACTOR"/>
    <property type="match status" value="1"/>
</dbReference>
<feature type="compositionally biased region" description="Low complexity" evidence="6">
    <location>
        <begin position="166"/>
        <end position="177"/>
    </location>
</feature>
<keyword evidence="2" id="KW-0805">Transcription regulation</keyword>
<gene>
    <name evidence="8" type="ORF">SELMODRAFT_66160</name>
</gene>
<reference evidence="8 9" key="1">
    <citation type="journal article" date="2011" name="Science">
        <title>The Selaginella genome identifies genetic changes associated with the evolution of vascular plants.</title>
        <authorList>
            <person name="Banks J.A."/>
            <person name="Nishiyama T."/>
            <person name="Hasebe M."/>
            <person name="Bowman J.L."/>
            <person name="Gribskov M."/>
            <person name="dePamphilis C."/>
            <person name="Albert V.A."/>
            <person name="Aono N."/>
            <person name="Aoyama T."/>
            <person name="Ambrose B.A."/>
            <person name="Ashton N.W."/>
            <person name="Axtell M.J."/>
            <person name="Barker E."/>
            <person name="Barker M.S."/>
            <person name="Bennetzen J.L."/>
            <person name="Bonawitz N.D."/>
            <person name="Chapple C."/>
            <person name="Cheng C."/>
            <person name="Correa L.G."/>
            <person name="Dacre M."/>
            <person name="DeBarry J."/>
            <person name="Dreyer I."/>
            <person name="Elias M."/>
            <person name="Engstrom E.M."/>
            <person name="Estelle M."/>
            <person name="Feng L."/>
            <person name="Finet C."/>
            <person name="Floyd S.K."/>
            <person name="Frommer W.B."/>
            <person name="Fujita T."/>
            <person name="Gramzow L."/>
            <person name="Gutensohn M."/>
            <person name="Harholt J."/>
            <person name="Hattori M."/>
            <person name="Heyl A."/>
            <person name="Hirai T."/>
            <person name="Hiwatashi Y."/>
            <person name="Ishikawa M."/>
            <person name="Iwata M."/>
            <person name="Karol K.G."/>
            <person name="Koehler B."/>
            <person name="Kolukisaoglu U."/>
            <person name="Kubo M."/>
            <person name="Kurata T."/>
            <person name="Lalonde S."/>
            <person name="Li K."/>
            <person name="Li Y."/>
            <person name="Litt A."/>
            <person name="Lyons E."/>
            <person name="Manning G."/>
            <person name="Maruyama T."/>
            <person name="Michael T.P."/>
            <person name="Mikami K."/>
            <person name="Miyazaki S."/>
            <person name="Morinaga S."/>
            <person name="Murata T."/>
            <person name="Mueller-Roeber B."/>
            <person name="Nelson D.R."/>
            <person name="Obara M."/>
            <person name="Oguri Y."/>
            <person name="Olmstead R.G."/>
            <person name="Onodera N."/>
            <person name="Petersen B.L."/>
            <person name="Pils B."/>
            <person name="Prigge M."/>
            <person name="Rensing S.A."/>
            <person name="Riano-Pachon D.M."/>
            <person name="Roberts A.W."/>
            <person name="Sato Y."/>
            <person name="Scheller H.V."/>
            <person name="Schulz B."/>
            <person name="Schulz C."/>
            <person name="Shakirov E.V."/>
            <person name="Shibagaki N."/>
            <person name="Shinohara N."/>
            <person name="Shippen D.E."/>
            <person name="Soerensen I."/>
            <person name="Sotooka R."/>
            <person name="Sugimoto N."/>
            <person name="Sugita M."/>
            <person name="Sumikawa N."/>
            <person name="Tanurdzic M."/>
            <person name="Theissen G."/>
            <person name="Ulvskov P."/>
            <person name="Wakazuki S."/>
            <person name="Weng J.K."/>
            <person name="Willats W.W."/>
            <person name="Wipf D."/>
            <person name="Wolf P.G."/>
            <person name="Yang L."/>
            <person name="Zimmer A.D."/>
            <person name="Zhu Q."/>
            <person name="Mitros T."/>
            <person name="Hellsten U."/>
            <person name="Loque D."/>
            <person name="Otillar R."/>
            <person name="Salamov A."/>
            <person name="Schmutz J."/>
            <person name="Shapiro H."/>
            <person name="Lindquist E."/>
            <person name="Lucas S."/>
            <person name="Rokhsar D."/>
            <person name="Grigoriev I.V."/>
        </authorList>
    </citation>
    <scope>NUCLEOTIDE SEQUENCE [LARGE SCALE GENOMIC DNA]</scope>
</reference>
<dbReference type="InterPro" id="IPR058673">
    <property type="entry name" value="HHO5-like_N"/>
</dbReference>
<dbReference type="KEGG" id="smo:SELMODRAFT_66160"/>
<dbReference type="AlphaFoldDB" id="D8R458"/>
<dbReference type="GO" id="GO:0005634">
    <property type="term" value="C:nucleus"/>
    <property type="evidence" value="ECO:0007669"/>
    <property type="project" value="UniProtKB-SubCell"/>
</dbReference>
<name>D8R458_SELML</name>
<dbReference type="SUPFAM" id="SSF46689">
    <property type="entry name" value="Homeodomain-like"/>
    <property type="match status" value="1"/>
</dbReference>
<dbReference type="GO" id="GO:0003700">
    <property type="term" value="F:DNA-binding transcription factor activity"/>
    <property type="evidence" value="ECO:0007669"/>
    <property type="project" value="InterPro"/>
</dbReference>
<dbReference type="NCBIfam" id="TIGR01557">
    <property type="entry name" value="myb_SHAQKYF"/>
    <property type="match status" value="1"/>
</dbReference>
<dbReference type="Pfam" id="PF00249">
    <property type="entry name" value="Myb_DNA-binding"/>
    <property type="match status" value="1"/>
</dbReference>
<dbReference type="Gene3D" id="1.10.10.60">
    <property type="entry name" value="Homeodomain-like"/>
    <property type="match status" value="1"/>
</dbReference>
<evidence type="ECO:0000256" key="6">
    <source>
        <dbReference type="SAM" id="MobiDB-lite"/>
    </source>
</evidence>
<dbReference type="InterPro" id="IPR009057">
    <property type="entry name" value="Homeodomain-like_sf"/>
</dbReference>
<proteinExistence type="predicted"/>
<feature type="region of interest" description="Disordered" evidence="6">
    <location>
        <begin position="124"/>
        <end position="186"/>
    </location>
</feature>
<feature type="non-terminal residue" evidence="8">
    <location>
        <position position="1"/>
    </location>
</feature>
<organism evidence="9">
    <name type="scientific">Selaginella moellendorffii</name>
    <name type="common">Spikemoss</name>
    <dbReference type="NCBI Taxonomy" id="88036"/>
    <lineage>
        <taxon>Eukaryota</taxon>
        <taxon>Viridiplantae</taxon>
        <taxon>Streptophyta</taxon>
        <taxon>Embryophyta</taxon>
        <taxon>Tracheophyta</taxon>
        <taxon>Lycopodiopsida</taxon>
        <taxon>Selaginellales</taxon>
        <taxon>Selaginellaceae</taxon>
        <taxon>Selaginella</taxon>
    </lineage>
</organism>
<feature type="domain" description="HTH myb-type" evidence="7">
    <location>
        <begin position="183"/>
        <end position="243"/>
    </location>
</feature>
<evidence type="ECO:0000256" key="1">
    <source>
        <dbReference type="ARBA" id="ARBA00004123"/>
    </source>
</evidence>
<dbReference type="OMA" id="PFHKEER"/>
<evidence type="ECO:0000256" key="3">
    <source>
        <dbReference type="ARBA" id="ARBA00023125"/>
    </source>
</evidence>
<dbReference type="HOGENOM" id="CLU_036551_0_0_1"/>
<dbReference type="FunFam" id="1.10.10.60:FF:000002">
    <property type="entry name" value="Myb family transcription factor"/>
    <property type="match status" value="1"/>
</dbReference>
<evidence type="ECO:0000313" key="9">
    <source>
        <dbReference type="Proteomes" id="UP000001514"/>
    </source>
</evidence>
<dbReference type="EMBL" id="GL377571">
    <property type="protein sequence ID" value="EFJ33402.1"/>
    <property type="molecule type" value="Genomic_DNA"/>
</dbReference>
<dbReference type="STRING" id="88036.D8R458"/>
<dbReference type="GO" id="GO:0003677">
    <property type="term" value="F:DNA binding"/>
    <property type="evidence" value="ECO:0007669"/>
    <property type="project" value="UniProtKB-KW"/>
</dbReference>
<dbReference type="InterPro" id="IPR006447">
    <property type="entry name" value="Myb_dom_plants"/>
</dbReference>
<sequence length="267" mass="29536">VTALEGERRKIEAFKRELPLCMDIITEGNCSYRDEAIGHDSVTAKSDSVLEEFIPPKTLEESKRDEKACDPDLDKPSWMAQVQLWSEAKQIKTQVEIYSKHAVPGIFANSGGAFSPFVRAAPSTEEKPGLRSTSDAGLTLSSSESSPRSGVVEETRPTVEKRTVEATTPAARSTTSSQFESNSQRKARRCWSPELHRRFLNALQQLGGSHVATPKQIREIMKVDGLTNDEVKSHLQKYRLHTRRPTVTTSQTSEPGGAQVVVVSGIW</sequence>
<dbReference type="Gramene" id="EFJ33402">
    <property type="protein sequence ID" value="EFJ33402"/>
    <property type="gene ID" value="SELMODRAFT_66160"/>
</dbReference>
<dbReference type="InterPro" id="IPR044787">
    <property type="entry name" value="HHO5-like"/>
</dbReference>
<dbReference type="FunCoup" id="D8R458">
    <property type="interactions" value="598"/>
</dbReference>
<dbReference type="PANTHER" id="PTHR31003:SF16">
    <property type="entry name" value="TRANSCRIPTION FACTOR HHO2"/>
    <property type="match status" value="1"/>
</dbReference>
<feature type="non-terminal residue" evidence="8">
    <location>
        <position position="267"/>
    </location>
</feature>
<keyword evidence="3" id="KW-0238">DNA-binding</keyword>
<accession>D8R458</accession>
<dbReference type="InParanoid" id="D8R458"/>
<feature type="compositionally biased region" description="Basic and acidic residues" evidence="6">
    <location>
        <begin position="151"/>
        <end position="164"/>
    </location>
</feature>
<keyword evidence="5" id="KW-0539">Nucleus</keyword>
<dbReference type="Pfam" id="PF26575">
    <property type="entry name" value="HHO5_N"/>
    <property type="match status" value="1"/>
</dbReference>
<evidence type="ECO:0000313" key="8">
    <source>
        <dbReference type="EMBL" id="EFJ33402.1"/>
    </source>
</evidence>
<evidence type="ECO:0000256" key="5">
    <source>
        <dbReference type="ARBA" id="ARBA00023242"/>
    </source>
</evidence>
<dbReference type="PROSITE" id="PS51294">
    <property type="entry name" value="HTH_MYB"/>
    <property type="match status" value="1"/>
</dbReference>
<comment type="subcellular location">
    <subcellularLocation>
        <location evidence="1">Nucleus</location>
    </subcellularLocation>
</comment>